<evidence type="ECO:0000313" key="1">
    <source>
        <dbReference type="EMBL" id="PJE77805.1"/>
    </source>
</evidence>
<sequence>MLKRLAICTLDQTEILYQAVLCIMYYFESGIEDLKSPEPEINLT</sequence>
<reference evidence="1" key="1">
    <citation type="journal article" date="2017" name="Appl. Environ. Microbiol.">
        <title>Molecular characterization of an Endozoicomonas-like organism causing infection in king scallop Pecten maximus L.</title>
        <authorList>
            <person name="Cano I."/>
            <person name="van Aerle R."/>
            <person name="Ross S."/>
            <person name="Verner-Jeffreys D.W."/>
            <person name="Paley R.K."/>
            <person name="Rimmer G."/>
            <person name="Ryder D."/>
            <person name="Hooper P."/>
            <person name="Stone D."/>
            <person name="Feist S.W."/>
        </authorList>
    </citation>
    <scope>NUCLEOTIDE SEQUENCE</scope>
</reference>
<dbReference type="AlphaFoldDB" id="A0A2H9T3K1"/>
<dbReference type="EMBL" id="NSIT01000365">
    <property type="protein sequence ID" value="PJE77805.1"/>
    <property type="molecule type" value="Genomic_DNA"/>
</dbReference>
<accession>A0A2H9T3K1</accession>
<comment type="caution">
    <text evidence="1">The sequence shown here is derived from an EMBL/GenBank/DDBJ whole genome shotgun (WGS) entry which is preliminary data.</text>
</comment>
<organism evidence="1">
    <name type="scientific">invertebrate metagenome</name>
    <dbReference type="NCBI Taxonomy" id="1711999"/>
    <lineage>
        <taxon>unclassified sequences</taxon>
        <taxon>metagenomes</taxon>
        <taxon>organismal metagenomes</taxon>
    </lineage>
</organism>
<protein>
    <submittedName>
        <fullName evidence="1">Uncharacterized protein</fullName>
    </submittedName>
</protein>
<gene>
    <name evidence="1" type="ORF">CI610_03266</name>
</gene>
<name>A0A2H9T3K1_9ZZZZ</name>
<proteinExistence type="predicted"/>